<organism evidence="3 4">
    <name type="scientific">Hymenobacter nitidus</name>
    <dbReference type="NCBI Taxonomy" id="2880929"/>
    <lineage>
        <taxon>Bacteria</taxon>
        <taxon>Pseudomonadati</taxon>
        <taxon>Bacteroidota</taxon>
        <taxon>Cytophagia</taxon>
        <taxon>Cytophagales</taxon>
        <taxon>Hymenobacteraceae</taxon>
        <taxon>Hymenobacter</taxon>
    </lineage>
</organism>
<dbReference type="NCBIfam" id="TIGR04183">
    <property type="entry name" value="Por_Secre_tail"/>
    <property type="match status" value="1"/>
</dbReference>
<feature type="chain" id="PRO_5046625194" evidence="1">
    <location>
        <begin position="30"/>
        <end position="330"/>
    </location>
</feature>
<evidence type="ECO:0000313" key="4">
    <source>
        <dbReference type="Proteomes" id="UP001165297"/>
    </source>
</evidence>
<dbReference type="Pfam" id="PF18962">
    <property type="entry name" value="Por_Secre_tail"/>
    <property type="match status" value="1"/>
</dbReference>
<keyword evidence="1" id="KW-0732">Signal</keyword>
<dbReference type="InterPro" id="IPR026444">
    <property type="entry name" value="Secre_tail"/>
</dbReference>
<accession>A0ABS8AB78</accession>
<keyword evidence="4" id="KW-1185">Reference proteome</keyword>
<evidence type="ECO:0000256" key="1">
    <source>
        <dbReference type="SAM" id="SignalP"/>
    </source>
</evidence>
<sequence length="330" mass="33591">MALFTPSIARLRSLPAAALLLGLSFAAQAQAPTPISITGGTSIYTQNFDGMGATGTAYPTGWTGGRFAGTATTAVNLLVSDGSGSALSGAPYNVGTAASTDRALGSVASGGTIPAIGAVFTNASGATVTRVNMSFNGEQWRSGSALDQNEVLAFEYSLDATSLSTGTWTAATALNVTEVANAIVTNTALNGNEAANRTSVAGSIATLNWPAGTTMWIRWKDNNDTGNDALLAVDNFALSTGTTTLATQNKALDSSLSLFPNPAANRLTLRMGKEGVGASVDVYNALGQRVKQTVAGQEDLTLDVSALRAGVYTVRITTAGGIATCSFVKQ</sequence>
<comment type="caution">
    <text evidence="3">The sequence shown here is derived from an EMBL/GenBank/DDBJ whole genome shotgun (WGS) entry which is preliminary data.</text>
</comment>
<evidence type="ECO:0000313" key="3">
    <source>
        <dbReference type="EMBL" id="MCB2377642.1"/>
    </source>
</evidence>
<feature type="domain" description="Secretion system C-terminal sorting" evidence="2">
    <location>
        <begin position="258"/>
        <end position="320"/>
    </location>
</feature>
<proteinExistence type="predicted"/>
<evidence type="ECO:0000259" key="2">
    <source>
        <dbReference type="Pfam" id="PF18962"/>
    </source>
</evidence>
<dbReference type="Proteomes" id="UP001165297">
    <property type="component" value="Unassembled WGS sequence"/>
</dbReference>
<gene>
    <name evidence="3" type="ORF">LGH70_08615</name>
</gene>
<dbReference type="RefSeq" id="WP_226184828.1">
    <property type="nucleotide sequence ID" value="NZ_JAJADQ010000004.1"/>
</dbReference>
<dbReference type="EMBL" id="JAJADQ010000004">
    <property type="protein sequence ID" value="MCB2377642.1"/>
    <property type="molecule type" value="Genomic_DNA"/>
</dbReference>
<feature type="signal peptide" evidence="1">
    <location>
        <begin position="1"/>
        <end position="29"/>
    </location>
</feature>
<name>A0ABS8AB78_9BACT</name>
<protein>
    <submittedName>
        <fullName evidence="3">T9SS type A sorting domain-containing protein</fullName>
    </submittedName>
</protein>
<reference evidence="3" key="1">
    <citation type="submission" date="2021-10" db="EMBL/GenBank/DDBJ databases">
        <authorList>
            <person name="Dean J.D."/>
            <person name="Kim M.K."/>
            <person name="Newey C.N."/>
            <person name="Stoker T.S."/>
            <person name="Thompson D.W."/>
            <person name="Grose J.H."/>
        </authorList>
    </citation>
    <scope>NUCLEOTIDE SEQUENCE</scope>
    <source>
        <strain evidence="3">BT635</strain>
    </source>
</reference>